<evidence type="ECO:0000256" key="3">
    <source>
        <dbReference type="ARBA" id="ARBA00012006"/>
    </source>
</evidence>
<gene>
    <name evidence="9" type="ORF">ASEP1449_LOCUS17366</name>
</gene>
<dbReference type="GO" id="GO:0016630">
    <property type="term" value="F:protochlorophyllide reductase activity"/>
    <property type="evidence" value="ECO:0007669"/>
    <property type="project" value="UniProtKB-EC"/>
</dbReference>
<evidence type="ECO:0000256" key="4">
    <source>
        <dbReference type="ARBA" id="ARBA00022531"/>
    </source>
</evidence>
<evidence type="ECO:0000256" key="8">
    <source>
        <dbReference type="SAM" id="SignalP"/>
    </source>
</evidence>
<dbReference type="PRINTS" id="PR00081">
    <property type="entry name" value="GDHRDH"/>
</dbReference>
<keyword evidence="8" id="KW-0732">Signal</keyword>
<evidence type="ECO:0000313" key="9">
    <source>
        <dbReference type="EMBL" id="CAD9825532.1"/>
    </source>
</evidence>
<accession>A0A7S2UNP9</accession>
<dbReference type="PANTHER" id="PTHR44419">
    <property type="entry name" value="PROTOCHLOROPHYLLIDE REDUCTASE C, CHLOROPLASTIC"/>
    <property type="match status" value="1"/>
</dbReference>
<evidence type="ECO:0000256" key="6">
    <source>
        <dbReference type="ARBA" id="ARBA00023002"/>
    </source>
</evidence>
<dbReference type="SUPFAM" id="SSF51735">
    <property type="entry name" value="NAD(P)-binding Rossmann-fold domains"/>
    <property type="match status" value="1"/>
</dbReference>
<dbReference type="EC" id="1.3.1.33" evidence="3"/>
<evidence type="ECO:0000256" key="2">
    <source>
        <dbReference type="ARBA" id="ARBA00005821"/>
    </source>
</evidence>
<dbReference type="Gene3D" id="3.40.50.720">
    <property type="entry name" value="NAD(P)-binding Rossmann-like Domain"/>
    <property type="match status" value="1"/>
</dbReference>
<feature type="chain" id="PRO_5030749940" description="protochlorophyllide reductase" evidence="8">
    <location>
        <begin position="20"/>
        <end position="566"/>
    </location>
</feature>
<dbReference type="Pfam" id="PF00106">
    <property type="entry name" value="adh_short"/>
    <property type="match status" value="1"/>
</dbReference>
<keyword evidence="7" id="KW-0149">Chlorophyll biosynthesis</keyword>
<comment type="similarity">
    <text evidence="2">Belongs to the short-chain dehydrogenases/reductases (SDR) family. POR subfamily.</text>
</comment>
<name>A0A7S2UNP9_9STRA</name>
<dbReference type="EMBL" id="HBHQ01025700">
    <property type="protein sequence ID" value="CAD9825532.1"/>
    <property type="molecule type" value="Transcribed_RNA"/>
</dbReference>
<dbReference type="AlphaFoldDB" id="A0A7S2UNP9"/>
<keyword evidence="5" id="KW-0521">NADP</keyword>
<dbReference type="InterPro" id="IPR002347">
    <property type="entry name" value="SDR_fam"/>
</dbReference>
<evidence type="ECO:0000256" key="7">
    <source>
        <dbReference type="ARBA" id="ARBA00023171"/>
    </source>
</evidence>
<dbReference type="GO" id="GO:0015979">
    <property type="term" value="P:photosynthesis"/>
    <property type="evidence" value="ECO:0007669"/>
    <property type="project" value="UniProtKB-KW"/>
</dbReference>
<keyword evidence="6" id="KW-0560">Oxidoreductase</keyword>
<organism evidence="9">
    <name type="scientific">Attheya septentrionalis</name>
    <dbReference type="NCBI Taxonomy" id="420275"/>
    <lineage>
        <taxon>Eukaryota</taxon>
        <taxon>Sar</taxon>
        <taxon>Stramenopiles</taxon>
        <taxon>Ochrophyta</taxon>
        <taxon>Bacillariophyta</taxon>
        <taxon>Coscinodiscophyceae</taxon>
        <taxon>Chaetocerotophycidae</taxon>
        <taxon>Chaetocerotales</taxon>
        <taxon>Attheyaceae</taxon>
        <taxon>Attheya</taxon>
    </lineage>
</organism>
<keyword evidence="4" id="KW-0602">Photosynthesis</keyword>
<reference evidence="9" key="1">
    <citation type="submission" date="2021-01" db="EMBL/GenBank/DDBJ databases">
        <authorList>
            <person name="Corre E."/>
            <person name="Pelletier E."/>
            <person name="Niang G."/>
            <person name="Scheremetjew M."/>
            <person name="Finn R."/>
            <person name="Kale V."/>
            <person name="Holt S."/>
            <person name="Cochrane G."/>
            <person name="Meng A."/>
            <person name="Brown T."/>
            <person name="Cohen L."/>
        </authorList>
    </citation>
    <scope>NUCLEOTIDE SEQUENCE</scope>
    <source>
        <strain evidence="9">CCMP2084</strain>
    </source>
</reference>
<dbReference type="InterPro" id="IPR005979">
    <property type="entry name" value="Prochl_reduct"/>
</dbReference>
<dbReference type="PANTHER" id="PTHR44419:SF19">
    <property type="entry name" value="PROTOCHLOROPHYLLIDE REDUCTASE A, CHLOROPLASTIC"/>
    <property type="match status" value="1"/>
</dbReference>
<dbReference type="GO" id="GO:0015995">
    <property type="term" value="P:chlorophyll biosynthetic process"/>
    <property type="evidence" value="ECO:0007669"/>
    <property type="project" value="UniProtKB-KW"/>
</dbReference>
<evidence type="ECO:0000256" key="5">
    <source>
        <dbReference type="ARBA" id="ARBA00022857"/>
    </source>
</evidence>
<feature type="signal peptide" evidence="8">
    <location>
        <begin position="1"/>
        <end position="19"/>
    </location>
</feature>
<dbReference type="InterPro" id="IPR036291">
    <property type="entry name" value="NAD(P)-bd_dom_sf"/>
</dbReference>
<comment type="pathway">
    <text evidence="1">Porphyrin-containing compound metabolism; chlorophyll biosynthesis.</text>
</comment>
<evidence type="ECO:0000256" key="1">
    <source>
        <dbReference type="ARBA" id="ARBA00005173"/>
    </source>
</evidence>
<sequence>MRQCSLIFTALTLLTSVNGFKFMAKWNMPTQAELRSAEAVKDQFGDRKLVVVTGTSSGLGRKAALALLRTGQYHVVGAVRDLDKMETICELDEYPMDHFTPMECELNSFESVRKFCDDLKEWKGSKHVDRLICNAGVYQPTLPYAKWSADGHEQTMQINYLSHFLMISELLEDMSEVSDARVTLVGSVTGNDNTVGGGGVYPIADLKDLKGFEAGFANPVAMADGYGFIGAKAYKDSKLCLMMLSNTLHAKYHKKTGINFSSIYPGCIAESPLFREKRDWFRKYFPIFMKYITGGFVGEEEAGQRLFQVAHDPRCAKSGIYWSWNGGPREGRGAEALEKDGQISGSGGAGGGWDSIFENDQSGKVNDIDQGFKLFDASTKITGAEWPVIKTVTSPCPTLKVVGAISAQMIEKEELKRMTEMPGFDATTGEVINKPKITKRQKTKLVAQKVVGFGVRNTLGRVGGFLNRRLLGHVPETALTGSFQDEKPLDLAPVAAAQETKPVQVAAAAPAVAVTTSPQQTVTVVKDEITVESPEIFKTDTQLIQEAISNEVFEKNGKEQKTNVMA</sequence>
<protein>
    <recommendedName>
        <fullName evidence="3">protochlorophyllide reductase</fullName>
        <ecNumber evidence="3">1.3.1.33</ecNumber>
    </recommendedName>
</protein>
<proteinExistence type="inferred from homology"/>